<dbReference type="STRING" id="310780.SAMN05216267_10716"/>
<dbReference type="RefSeq" id="WP_079138697.1">
    <property type="nucleotide sequence ID" value="NZ_FODD01000071.1"/>
</dbReference>
<reference evidence="2 3" key="1">
    <citation type="submission" date="2016-10" db="EMBL/GenBank/DDBJ databases">
        <authorList>
            <person name="de Groot N.N."/>
        </authorList>
    </citation>
    <scope>NUCLEOTIDE SEQUENCE [LARGE SCALE GENOMIC DNA]</scope>
    <source>
        <strain evidence="2 3">CGMCC 4.2026</strain>
    </source>
</reference>
<dbReference type="InterPro" id="IPR036388">
    <property type="entry name" value="WH-like_DNA-bd_sf"/>
</dbReference>
<dbReference type="Gene3D" id="3.30.870.10">
    <property type="entry name" value="Endonuclease Chain A"/>
    <property type="match status" value="1"/>
</dbReference>
<dbReference type="InterPro" id="IPR036390">
    <property type="entry name" value="WH_DNA-bd_sf"/>
</dbReference>
<feature type="domain" description="HTH luxR-type" evidence="1">
    <location>
        <begin position="258"/>
        <end position="323"/>
    </location>
</feature>
<evidence type="ECO:0000313" key="3">
    <source>
        <dbReference type="Proteomes" id="UP000181951"/>
    </source>
</evidence>
<accession>A0A1H8UF00</accession>
<dbReference type="AlphaFoldDB" id="A0A1H8UF00"/>
<dbReference type="SMART" id="SM00421">
    <property type="entry name" value="HTH_LUXR"/>
    <property type="match status" value="1"/>
</dbReference>
<dbReference type="OrthoDB" id="4266042at2"/>
<dbReference type="SUPFAM" id="SSF46894">
    <property type="entry name" value="C-terminal effector domain of the bipartite response regulators"/>
    <property type="match status" value="1"/>
</dbReference>
<dbReference type="InterPro" id="IPR051797">
    <property type="entry name" value="TrmB-like"/>
</dbReference>
<sequence length="325" mass="35462">MLESVGLDESTERVYRVVLTRSPVSLPELGELLPDLTPAAARKAVETLLQAQLVEQLAGRPVRYGAVDPRLGLAALIRSRRDDLDRTASALEVYAAEFHERMLRTDMHRLIEVIEGPAAITARLSELMAGAEREVLAFDAPPYVTVDGTASESELDLLRRGIGVRALYASEVLEIPDRAERLRALVGLGEQARVAPRVPLKMVLIDGRDAVIPLTASAEGTRTTAALVRRSRLCDALGELFEAHWAQAVPVFSRTVAAGDAHPDLSPAERALLHLLNAGLKDEAIVRQLSVSERTLRRRITDLTARLGATSRFQAGAQAVRRGWL</sequence>
<dbReference type="EMBL" id="FODD01000071">
    <property type="protein sequence ID" value="SEP01785.1"/>
    <property type="molecule type" value="Genomic_DNA"/>
</dbReference>
<evidence type="ECO:0000313" key="2">
    <source>
        <dbReference type="EMBL" id="SEP01785.1"/>
    </source>
</evidence>
<dbReference type="PANTHER" id="PTHR34293:SF1">
    <property type="entry name" value="HTH-TYPE TRANSCRIPTIONAL REGULATOR TRMBL2"/>
    <property type="match status" value="1"/>
</dbReference>
<proteinExistence type="predicted"/>
<dbReference type="GO" id="GO:0003677">
    <property type="term" value="F:DNA binding"/>
    <property type="evidence" value="ECO:0007669"/>
    <property type="project" value="InterPro"/>
</dbReference>
<dbReference type="SUPFAM" id="SSF46785">
    <property type="entry name" value="Winged helix' DNA-binding domain"/>
    <property type="match status" value="1"/>
</dbReference>
<dbReference type="InterPro" id="IPR000792">
    <property type="entry name" value="Tscrpt_reg_LuxR_C"/>
</dbReference>
<dbReference type="Gene3D" id="1.10.10.10">
    <property type="entry name" value="Winged helix-like DNA-binding domain superfamily/Winged helix DNA-binding domain"/>
    <property type="match status" value="2"/>
</dbReference>
<name>A0A1H8UF00_9ACTN</name>
<protein>
    <submittedName>
        <fullName evidence="2">Sugar-specific transcriptional regulator TrmB</fullName>
    </submittedName>
</protein>
<evidence type="ECO:0000259" key="1">
    <source>
        <dbReference type="PROSITE" id="PS50043"/>
    </source>
</evidence>
<dbReference type="Pfam" id="PF00196">
    <property type="entry name" value="GerE"/>
    <property type="match status" value="1"/>
</dbReference>
<dbReference type="PANTHER" id="PTHR34293">
    <property type="entry name" value="HTH-TYPE TRANSCRIPTIONAL REGULATOR TRMBL2"/>
    <property type="match status" value="1"/>
</dbReference>
<organism evidence="2 3">
    <name type="scientific">Actinacidiphila rubida</name>
    <dbReference type="NCBI Taxonomy" id="310780"/>
    <lineage>
        <taxon>Bacteria</taxon>
        <taxon>Bacillati</taxon>
        <taxon>Actinomycetota</taxon>
        <taxon>Actinomycetes</taxon>
        <taxon>Kitasatosporales</taxon>
        <taxon>Streptomycetaceae</taxon>
        <taxon>Actinacidiphila</taxon>
    </lineage>
</organism>
<dbReference type="Proteomes" id="UP000181951">
    <property type="component" value="Unassembled WGS sequence"/>
</dbReference>
<gene>
    <name evidence="2" type="ORF">SAMN05216267_10716</name>
</gene>
<keyword evidence="3" id="KW-1185">Reference proteome</keyword>
<dbReference type="InterPro" id="IPR016032">
    <property type="entry name" value="Sig_transdc_resp-reg_C-effctor"/>
</dbReference>
<dbReference type="CDD" id="cd06170">
    <property type="entry name" value="LuxR_C_like"/>
    <property type="match status" value="1"/>
</dbReference>
<dbReference type="PROSITE" id="PS50043">
    <property type="entry name" value="HTH_LUXR_2"/>
    <property type="match status" value="1"/>
</dbReference>
<dbReference type="GO" id="GO:0006355">
    <property type="term" value="P:regulation of DNA-templated transcription"/>
    <property type="evidence" value="ECO:0007669"/>
    <property type="project" value="InterPro"/>
</dbReference>